<feature type="domain" description="Peptidase M61 catalytic" evidence="1">
    <location>
        <begin position="257"/>
        <end position="371"/>
    </location>
</feature>
<dbReference type="Proteomes" id="UP001201449">
    <property type="component" value="Unassembled WGS sequence"/>
</dbReference>
<dbReference type="Gene3D" id="2.60.40.3650">
    <property type="match status" value="1"/>
</dbReference>
<dbReference type="PIRSF" id="PIRSF016493">
    <property type="entry name" value="Glycyl_aminpptds"/>
    <property type="match status" value="1"/>
</dbReference>
<sequence>MEYFITRSSIPSQYIEITLSIHCERNECICLQLPAWRPGRYELANYAQKVRNFSVRISEKSVEWKKTSKDRWEFEANEPGAYSVTYQYYCNQMDAGGCWSDDEQLYLNFSNFCFEVKGREEEVVLVSIDLPDNYIAATALPPRGKFIWSADTFLHLMDSPLLAAASLTHCSYQIDGTVFHLWFHGQIHLDASVLVDVFKKFTQKQIDDFGQFPASDYYFIFQLLPYRHYHGVEHAYSTVITFGPAGSLVEKSQIDELIGVSSHELYHFWNVCRIRPKELLPYDLSKETYLESGLVMEGVTTYFGDIYLLRSGYFTLDEYLENLKTQIQKEFDSFGWKNQSIVESSFDLWLDGYKPGIPNKKVSIYNRGALISLCLDLMLLEQGSSLAIVMRQMWEKFGKNRIGYTLADFEQFLLEGTDSEKELYGFLEKIVRGREDLLPYLEQQLSTVGISLQKEPNPDLLTADFGIRISESKEVFDVHPESQAYQLVMIRDLVESIGGLEESRLQGNTKSEITINLIRGGRKLSVKLHAENVGFFPVFKLQKFSNPDKQKLWIN</sequence>
<dbReference type="Pfam" id="PF17899">
    <property type="entry name" value="Peptidase_M61_N"/>
    <property type="match status" value="1"/>
</dbReference>
<reference evidence="3 4" key="1">
    <citation type="submission" date="2022-01" db="EMBL/GenBank/DDBJ databases">
        <title>Mariniradius saccharolyticus sp. nov., isolated from sediment of a river.</title>
        <authorList>
            <person name="Liu H."/>
        </authorList>
    </citation>
    <scope>NUCLEOTIDE SEQUENCE [LARGE SCALE GENOMIC DNA]</scope>
    <source>
        <strain evidence="3 4">RY-2</strain>
    </source>
</reference>
<accession>A0ABS9BYV9</accession>
<evidence type="ECO:0000259" key="2">
    <source>
        <dbReference type="Pfam" id="PF17899"/>
    </source>
</evidence>
<comment type="caution">
    <text evidence="3">The sequence shown here is derived from an EMBL/GenBank/DDBJ whole genome shotgun (WGS) entry which is preliminary data.</text>
</comment>
<protein>
    <submittedName>
        <fullName evidence="3">M61 family peptidase</fullName>
    </submittedName>
</protein>
<gene>
    <name evidence="3" type="ORF">L0U89_17240</name>
</gene>
<organism evidence="3 4">
    <name type="scientific">Mariniradius sediminis</name>
    <dbReference type="NCBI Taxonomy" id="2909237"/>
    <lineage>
        <taxon>Bacteria</taxon>
        <taxon>Pseudomonadati</taxon>
        <taxon>Bacteroidota</taxon>
        <taxon>Cytophagia</taxon>
        <taxon>Cytophagales</taxon>
        <taxon>Cyclobacteriaceae</taxon>
        <taxon>Mariniradius</taxon>
    </lineage>
</organism>
<dbReference type="RefSeq" id="WP_234862654.1">
    <property type="nucleotide sequence ID" value="NZ_JAKEVZ010000016.1"/>
</dbReference>
<dbReference type="Pfam" id="PF05299">
    <property type="entry name" value="Peptidase_M61"/>
    <property type="match status" value="1"/>
</dbReference>
<evidence type="ECO:0000313" key="3">
    <source>
        <dbReference type="EMBL" id="MCF1752806.1"/>
    </source>
</evidence>
<dbReference type="InterPro" id="IPR040756">
    <property type="entry name" value="Peptidase_M61_N"/>
</dbReference>
<evidence type="ECO:0000313" key="4">
    <source>
        <dbReference type="Proteomes" id="UP001201449"/>
    </source>
</evidence>
<dbReference type="EMBL" id="JAKEVZ010000016">
    <property type="protein sequence ID" value="MCF1752806.1"/>
    <property type="molecule type" value="Genomic_DNA"/>
</dbReference>
<dbReference type="InterPro" id="IPR024191">
    <property type="entry name" value="Peptidase_M61"/>
</dbReference>
<keyword evidence="4" id="KW-1185">Reference proteome</keyword>
<feature type="domain" description="Peptidase M61 N-terminal" evidence="2">
    <location>
        <begin position="3"/>
        <end position="164"/>
    </location>
</feature>
<dbReference type="Gene3D" id="1.10.390.10">
    <property type="entry name" value="Neutral Protease Domain 2"/>
    <property type="match status" value="1"/>
</dbReference>
<name>A0ABS9BYV9_9BACT</name>
<proteinExistence type="predicted"/>
<evidence type="ECO:0000259" key="1">
    <source>
        <dbReference type="Pfam" id="PF05299"/>
    </source>
</evidence>
<dbReference type="InterPro" id="IPR007963">
    <property type="entry name" value="Peptidase_M61_catalytic"/>
</dbReference>
<dbReference type="InterPro" id="IPR027268">
    <property type="entry name" value="Peptidase_M4/M1_CTD_sf"/>
</dbReference>